<dbReference type="GO" id="GO:0009231">
    <property type="term" value="P:riboflavin biosynthetic process"/>
    <property type="evidence" value="ECO:0007669"/>
    <property type="project" value="TreeGrafter"/>
</dbReference>
<dbReference type="SUPFAM" id="SSF56784">
    <property type="entry name" value="HAD-like"/>
    <property type="match status" value="1"/>
</dbReference>
<proteinExistence type="predicted"/>
<gene>
    <name evidence="6" type="primary">hdl IVa</name>
    <name evidence="5" type="ORF">HNP47_002590</name>
    <name evidence="6" type="ORF">NCTC11166_02589</name>
</gene>
<organism evidence="6 7">
    <name type="scientific">Brevundimonas vesicularis</name>
    <name type="common">Pseudomonas vesicularis</name>
    <dbReference type="NCBI Taxonomy" id="41276"/>
    <lineage>
        <taxon>Bacteria</taxon>
        <taxon>Pseudomonadati</taxon>
        <taxon>Pseudomonadota</taxon>
        <taxon>Alphaproteobacteria</taxon>
        <taxon>Caulobacterales</taxon>
        <taxon>Caulobacteraceae</taxon>
        <taxon>Brevundimonas</taxon>
    </lineage>
</organism>
<dbReference type="GeneID" id="34016125"/>
<evidence type="ECO:0000256" key="3">
    <source>
        <dbReference type="ARBA" id="ARBA00022842"/>
    </source>
</evidence>
<dbReference type="NCBIfam" id="TIGR01509">
    <property type="entry name" value="HAD-SF-IA-v3"/>
    <property type="match status" value="1"/>
</dbReference>
<dbReference type="PANTHER" id="PTHR46470">
    <property type="entry name" value="N-ACYLNEURAMINATE-9-PHOSPHATASE"/>
    <property type="match status" value="1"/>
</dbReference>
<evidence type="ECO:0000313" key="5">
    <source>
        <dbReference type="EMBL" id="MBB5772574.1"/>
    </source>
</evidence>
<dbReference type="Gene3D" id="1.20.120.1600">
    <property type="match status" value="1"/>
</dbReference>
<dbReference type="EC" id="3.8.1.2" evidence="6"/>
<dbReference type="PRINTS" id="PR00413">
    <property type="entry name" value="HADHALOGNASE"/>
</dbReference>
<evidence type="ECO:0000256" key="2">
    <source>
        <dbReference type="ARBA" id="ARBA00022801"/>
    </source>
</evidence>
<feature type="compositionally biased region" description="Basic and acidic residues" evidence="4">
    <location>
        <begin position="245"/>
        <end position="257"/>
    </location>
</feature>
<accession>A0A2X1BWQ8</accession>
<dbReference type="EMBL" id="UAQP01000014">
    <property type="protein sequence ID" value="SPU55194.1"/>
    <property type="molecule type" value="Genomic_DNA"/>
</dbReference>
<evidence type="ECO:0000313" key="8">
    <source>
        <dbReference type="Proteomes" id="UP000556201"/>
    </source>
</evidence>
<protein>
    <submittedName>
        <fullName evidence="6">(S)-2-haloacid dehalogenase 4A</fullName>
        <ecNumber evidence="6">3.8.1.2</ecNumber>
    </submittedName>
    <submittedName>
        <fullName evidence="5">Putative hydrolase of the HAD superfamily</fullName>
    </submittedName>
</protein>
<evidence type="ECO:0000256" key="4">
    <source>
        <dbReference type="SAM" id="MobiDB-lite"/>
    </source>
</evidence>
<dbReference type="InterPro" id="IPR023214">
    <property type="entry name" value="HAD_sf"/>
</dbReference>
<evidence type="ECO:0000256" key="1">
    <source>
        <dbReference type="ARBA" id="ARBA00001946"/>
    </source>
</evidence>
<comment type="cofactor">
    <cofactor evidence="1">
        <name>Mg(2+)</name>
        <dbReference type="ChEBI" id="CHEBI:18420"/>
    </cofactor>
</comment>
<dbReference type="EMBL" id="JACHLJ010000003">
    <property type="protein sequence ID" value="MBB5772574.1"/>
    <property type="molecule type" value="Genomic_DNA"/>
</dbReference>
<keyword evidence="2 6" id="KW-0378">Hydrolase</keyword>
<dbReference type="PANTHER" id="PTHR46470:SF4">
    <property type="entry name" value="5-AMINO-6-(5-PHOSPHO-D-RIBITYLAMINO)URACIL PHOSPHATASE YIGB"/>
    <property type="match status" value="1"/>
</dbReference>
<dbReference type="Proteomes" id="UP000556201">
    <property type="component" value="Unassembled WGS sequence"/>
</dbReference>
<reference evidence="5 8" key="2">
    <citation type="submission" date="2020-08" db="EMBL/GenBank/DDBJ databases">
        <title>Functional genomics of gut bacteria from endangered species of beetles.</title>
        <authorList>
            <person name="Carlos-Shanley C."/>
        </authorList>
    </citation>
    <scope>NUCLEOTIDE SEQUENCE [LARGE SCALE GENOMIC DNA]</scope>
    <source>
        <strain evidence="5 8">S00192</strain>
    </source>
</reference>
<dbReference type="Proteomes" id="UP000251186">
    <property type="component" value="Unassembled WGS sequence"/>
</dbReference>
<keyword evidence="3" id="KW-0460">Magnesium</keyword>
<dbReference type="InterPro" id="IPR051400">
    <property type="entry name" value="HAD-like_hydrolase"/>
</dbReference>
<dbReference type="RefSeq" id="WP_164952667.1">
    <property type="nucleotide sequence ID" value="NZ_CP022048.2"/>
</dbReference>
<reference evidence="6 7" key="1">
    <citation type="submission" date="2018-06" db="EMBL/GenBank/DDBJ databases">
        <authorList>
            <consortium name="Pathogen Informatics"/>
            <person name="Doyle S."/>
        </authorList>
    </citation>
    <scope>NUCLEOTIDE SEQUENCE [LARGE SCALE GENOMIC DNA]</scope>
    <source>
        <strain evidence="6 7">NCTC11166</strain>
    </source>
</reference>
<dbReference type="NCBIfam" id="TIGR01549">
    <property type="entry name" value="HAD-SF-IA-v1"/>
    <property type="match status" value="1"/>
</dbReference>
<dbReference type="AlphaFoldDB" id="A0A2X1BWQ8"/>
<evidence type="ECO:0000313" key="6">
    <source>
        <dbReference type="EMBL" id="SPU55194.1"/>
    </source>
</evidence>
<dbReference type="InterPro" id="IPR036412">
    <property type="entry name" value="HAD-like_sf"/>
</dbReference>
<name>A0A2X1BWQ8_BREVE</name>
<feature type="region of interest" description="Disordered" evidence="4">
    <location>
        <begin position="234"/>
        <end position="257"/>
    </location>
</feature>
<evidence type="ECO:0000313" key="7">
    <source>
        <dbReference type="Proteomes" id="UP000251186"/>
    </source>
</evidence>
<sequence>MIDLDDTLLSAYRRPDLAWRSVCQVYQTELGDLAPDVAARALTEAGRAFWSDPDSHAVGRADPKQARRVIAAKAFEALRRDSSPTVSPEIAERIADAFSLHRDRQMRLEPKADAVLVQLRDAGYRLALLTNGAGPLQRAKIERFGLASRFHHIQIEGEVGVGKPDPGAFRRVFAALNVDPPEVCVVGDSLEWDIRPAKALGCFTILYDPEAGQAVGRGFGDAHVVTRTLASLAPHLQERSSPPGRMDRAGRRSRRAD</sequence>
<dbReference type="Gene3D" id="3.40.50.1000">
    <property type="entry name" value="HAD superfamily/HAD-like"/>
    <property type="match status" value="1"/>
</dbReference>
<dbReference type="SFLD" id="SFLDS00003">
    <property type="entry name" value="Haloacid_Dehalogenase"/>
    <property type="match status" value="1"/>
</dbReference>
<dbReference type="GO" id="GO:0018784">
    <property type="term" value="F:(S)-2-haloacid dehalogenase activity"/>
    <property type="evidence" value="ECO:0007669"/>
    <property type="project" value="UniProtKB-EC"/>
</dbReference>
<dbReference type="InterPro" id="IPR006439">
    <property type="entry name" value="HAD-SF_hydro_IA"/>
</dbReference>
<dbReference type="Pfam" id="PF00702">
    <property type="entry name" value="Hydrolase"/>
    <property type="match status" value="1"/>
</dbReference>
<dbReference type="SFLD" id="SFLDG01129">
    <property type="entry name" value="C1.5:_HAD__Beta-PGM__Phosphata"/>
    <property type="match status" value="1"/>
</dbReference>